<proteinExistence type="predicted"/>
<evidence type="ECO:0000313" key="2">
    <source>
        <dbReference type="Proteomes" id="UP000036608"/>
    </source>
</evidence>
<protein>
    <recommendedName>
        <fullName evidence="3">Lipoprotein</fullName>
    </recommendedName>
</protein>
<name>A0A0H5AAW5_9PSED</name>
<sequence>MKHIAVIVALGLLSGCGVQGIKSGDKAEAPYKDMLKKPLLADSIMRDGDDLSYQVQVTLTNNVAVPDIAQLQASCTTPSGSLLYLEAPGTRKPDGQPTRITVMRNLSPAVIGDLQQNASFTDACARTPRPDWRLVGTTDTQRQLLIDRASHKTVGEKVEFWGAYDEPLILINKLNKMPYAQTRMHWEVSCNRQTYRTLATFSLTPKNAVTFGNVVAVPVDQPFSGAEADTQTLLKAACAPTLAQLPEAVARTKLQQTLTPAPVPTAVTEAISALGMPPAAKPLRHLMEKRDLGSSSLRTDVFIEPGAGNSPLKIRRATQSSSTHITTFRGLFSLTFQGDFDLHGMKVSAASNVEQLSFTGDWKQMPIGATLGFKLKELNRNTAEEDRVLSRNTTCVVARELPASSINSTLSGNAKELNCTAAGDNYQATSTVMYLKDYGYFFATEDVIQGKYKTHTTLINAQ</sequence>
<evidence type="ECO:0000313" key="1">
    <source>
        <dbReference type="EMBL" id="AKS06755.1"/>
    </source>
</evidence>
<organism evidence="1 2">
    <name type="scientific">Pseudomonas trivialis</name>
    <dbReference type="NCBI Taxonomy" id="200450"/>
    <lineage>
        <taxon>Bacteria</taxon>
        <taxon>Pseudomonadati</taxon>
        <taxon>Pseudomonadota</taxon>
        <taxon>Gammaproteobacteria</taxon>
        <taxon>Pseudomonadales</taxon>
        <taxon>Pseudomonadaceae</taxon>
        <taxon>Pseudomonas</taxon>
    </lineage>
</organism>
<reference evidence="2" key="2">
    <citation type="submission" date="2015-05" db="EMBL/GenBank/DDBJ databases">
        <authorList>
            <person name="Swarnkar M.K."/>
            <person name="Vyas P."/>
            <person name="Rahi P."/>
            <person name="Thakur R."/>
            <person name="Thakur N."/>
            <person name="Singh A.K."/>
            <person name="Gulati A."/>
        </authorList>
    </citation>
    <scope>NUCLEOTIDE SEQUENCE [LARGE SCALE GENOMIC DNA]</scope>
    <source>
        <strain evidence="2">745</strain>
    </source>
</reference>
<dbReference type="AlphaFoldDB" id="A0A0H5AAW5"/>
<accession>A0A0H5AAW5</accession>
<dbReference type="OrthoDB" id="6992273at2"/>
<dbReference type="PROSITE" id="PS51257">
    <property type="entry name" value="PROKAR_LIPOPROTEIN"/>
    <property type="match status" value="1"/>
</dbReference>
<evidence type="ECO:0008006" key="3">
    <source>
        <dbReference type="Google" id="ProtNLM"/>
    </source>
</evidence>
<dbReference type="RefSeq" id="WP_049710348.1">
    <property type="nucleotide sequence ID" value="NZ_CP011507.1"/>
</dbReference>
<dbReference type="PATRIC" id="fig|200450.3.peg.2421"/>
<dbReference type="Proteomes" id="UP000036608">
    <property type="component" value="Chromosome"/>
</dbReference>
<reference evidence="1 2" key="1">
    <citation type="journal article" date="2015" name="Genome Announc.">
        <title>Complete Genome Sequence of the Rhizobacterium Pseudomonas trivialis Strain IHBB745 with Multiple Plant Growth-Promoting Activities and Tolerance to Desiccation and Alkalinity.</title>
        <authorList>
            <person name="Gulati A."/>
            <person name="Swarnkar M.K."/>
            <person name="Vyas P."/>
            <person name="Rahi P."/>
            <person name="Thakur R."/>
            <person name="Thakur N."/>
            <person name="Singh A.K."/>
        </authorList>
    </citation>
    <scope>NUCLEOTIDE SEQUENCE [LARGE SCALE GENOMIC DNA]</scope>
    <source>
        <strain evidence="2">745</strain>
    </source>
</reference>
<gene>
    <name evidence="1" type="ORF">AA957_11730</name>
</gene>
<dbReference type="KEGG" id="ptv:AA957_11730"/>
<dbReference type="EMBL" id="CP011507">
    <property type="protein sequence ID" value="AKS06755.1"/>
    <property type="molecule type" value="Genomic_DNA"/>
</dbReference>